<sequence length="47" mass="5156">MKAIRQVGSLAFVLGLFVTVFAGVPWHVLTTEDPEVPLWLAIAVFCL</sequence>
<proteinExistence type="predicted"/>
<gene>
    <name evidence="1" type="ORF">LCGC14_2990330</name>
</gene>
<evidence type="ECO:0000313" key="1">
    <source>
        <dbReference type="EMBL" id="KKK63833.1"/>
    </source>
</evidence>
<dbReference type="EMBL" id="LAZR01061311">
    <property type="protein sequence ID" value="KKK63833.1"/>
    <property type="molecule type" value="Genomic_DNA"/>
</dbReference>
<organism evidence="1">
    <name type="scientific">marine sediment metagenome</name>
    <dbReference type="NCBI Taxonomy" id="412755"/>
    <lineage>
        <taxon>unclassified sequences</taxon>
        <taxon>metagenomes</taxon>
        <taxon>ecological metagenomes</taxon>
    </lineage>
</organism>
<dbReference type="AlphaFoldDB" id="A0A0F8X4N5"/>
<accession>A0A0F8X4N5</accession>
<name>A0A0F8X4N5_9ZZZZ</name>
<reference evidence="1" key="1">
    <citation type="journal article" date="2015" name="Nature">
        <title>Complex archaea that bridge the gap between prokaryotes and eukaryotes.</title>
        <authorList>
            <person name="Spang A."/>
            <person name="Saw J.H."/>
            <person name="Jorgensen S.L."/>
            <person name="Zaremba-Niedzwiedzka K."/>
            <person name="Martijn J."/>
            <person name="Lind A.E."/>
            <person name="van Eijk R."/>
            <person name="Schleper C."/>
            <person name="Guy L."/>
            <person name="Ettema T.J."/>
        </authorList>
    </citation>
    <scope>NUCLEOTIDE SEQUENCE</scope>
</reference>
<protein>
    <submittedName>
        <fullName evidence="1">Uncharacterized protein</fullName>
    </submittedName>
</protein>
<feature type="non-terminal residue" evidence="1">
    <location>
        <position position="47"/>
    </location>
</feature>
<comment type="caution">
    <text evidence="1">The sequence shown here is derived from an EMBL/GenBank/DDBJ whole genome shotgun (WGS) entry which is preliminary data.</text>
</comment>